<proteinExistence type="predicted"/>
<keyword evidence="4" id="KW-0288">FMN</keyword>
<evidence type="ECO:0000256" key="5">
    <source>
        <dbReference type="ARBA" id="ARBA00022975"/>
    </source>
</evidence>
<dbReference type="SUPFAM" id="SSF51395">
    <property type="entry name" value="FMN-linked oxidoreductases"/>
    <property type="match status" value="1"/>
</dbReference>
<dbReference type="GO" id="GO:0004152">
    <property type="term" value="F:dihydroorotate dehydrogenase activity"/>
    <property type="evidence" value="ECO:0007669"/>
    <property type="project" value="InterPro"/>
</dbReference>
<comment type="cofactor">
    <cofactor evidence="1">
        <name>FMN</name>
        <dbReference type="ChEBI" id="CHEBI:58210"/>
    </cofactor>
</comment>
<dbReference type="InterPro" id="IPR050074">
    <property type="entry name" value="DHO_dehydrogenase"/>
</dbReference>
<dbReference type="AlphaFoldDB" id="A0A4R2KY88"/>
<evidence type="ECO:0000259" key="7">
    <source>
        <dbReference type="Pfam" id="PF01180"/>
    </source>
</evidence>
<evidence type="ECO:0000256" key="3">
    <source>
        <dbReference type="ARBA" id="ARBA00022630"/>
    </source>
</evidence>
<name>A0A4R2KY88_9GAMM</name>
<keyword evidence="5" id="KW-0665">Pyrimidine biosynthesis</keyword>
<evidence type="ECO:0000313" key="9">
    <source>
        <dbReference type="Proteomes" id="UP000295765"/>
    </source>
</evidence>
<evidence type="ECO:0000256" key="6">
    <source>
        <dbReference type="ARBA" id="ARBA00023002"/>
    </source>
</evidence>
<gene>
    <name evidence="8" type="ORF">EV699_13213</name>
</gene>
<dbReference type="GO" id="GO:0044205">
    <property type="term" value="P:'de novo' UMP biosynthetic process"/>
    <property type="evidence" value="ECO:0007669"/>
    <property type="project" value="UniProtKB-UniPathway"/>
</dbReference>
<dbReference type="GO" id="GO:0005737">
    <property type="term" value="C:cytoplasm"/>
    <property type="evidence" value="ECO:0007669"/>
    <property type="project" value="InterPro"/>
</dbReference>
<dbReference type="RefSeq" id="WP_132545708.1">
    <property type="nucleotide sequence ID" value="NZ_SLWY01000032.1"/>
</dbReference>
<dbReference type="Proteomes" id="UP000295765">
    <property type="component" value="Unassembled WGS sequence"/>
</dbReference>
<feature type="domain" description="Dihydroorotate dehydrogenase catalytic" evidence="7">
    <location>
        <begin position="82"/>
        <end position="281"/>
    </location>
</feature>
<dbReference type="OrthoDB" id="9794954at2"/>
<organism evidence="8 9">
    <name type="scientific">Plasticicumulans lactativorans</name>
    <dbReference type="NCBI Taxonomy" id="1133106"/>
    <lineage>
        <taxon>Bacteria</taxon>
        <taxon>Pseudomonadati</taxon>
        <taxon>Pseudomonadota</taxon>
        <taxon>Gammaproteobacteria</taxon>
        <taxon>Candidatus Competibacteraceae</taxon>
        <taxon>Plasticicumulans</taxon>
    </lineage>
</organism>
<comment type="caution">
    <text evidence="8">The sequence shown here is derived from an EMBL/GenBank/DDBJ whole genome shotgun (WGS) entry which is preliminary data.</text>
</comment>
<dbReference type="UniPathway" id="UPA00070"/>
<keyword evidence="3" id="KW-0285">Flavoprotein</keyword>
<comment type="pathway">
    <text evidence="2">Pyrimidine metabolism; UMP biosynthesis via de novo pathway.</text>
</comment>
<evidence type="ECO:0000256" key="2">
    <source>
        <dbReference type="ARBA" id="ARBA00004725"/>
    </source>
</evidence>
<keyword evidence="6" id="KW-0560">Oxidoreductase</keyword>
<accession>A0A4R2KY88</accession>
<reference evidence="8 9" key="1">
    <citation type="submission" date="2019-03" db="EMBL/GenBank/DDBJ databases">
        <title>Genomic Encyclopedia of Type Strains, Phase IV (KMG-IV): sequencing the most valuable type-strain genomes for metagenomic binning, comparative biology and taxonomic classification.</title>
        <authorList>
            <person name="Goeker M."/>
        </authorList>
    </citation>
    <scope>NUCLEOTIDE SEQUENCE [LARGE SCALE GENOMIC DNA]</scope>
    <source>
        <strain evidence="8 9">DSM 25287</strain>
    </source>
</reference>
<dbReference type="NCBIfam" id="NF005741">
    <property type="entry name" value="PRK07565.1"/>
    <property type="match status" value="1"/>
</dbReference>
<dbReference type="InterPro" id="IPR012135">
    <property type="entry name" value="Dihydroorotate_DH_1_2"/>
</dbReference>
<dbReference type="PANTHER" id="PTHR48109:SF3">
    <property type="entry name" value="SLL0744 PROTEIN"/>
    <property type="match status" value="1"/>
</dbReference>
<dbReference type="InterPro" id="IPR005720">
    <property type="entry name" value="Dihydroorotate_DH_cat"/>
</dbReference>
<protein>
    <submittedName>
        <fullName evidence="8">Dihydroorotate dehydrogenase (Fumarate)</fullName>
    </submittedName>
</protein>
<keyword evidence="9" id="KW-1185">Reference proteome</keyword>
<dbReference type="PIRSF" id="PIRSF000164">
    <property type="entry name" value="DHO_oxidase"/>
    <property type="match status" value="1"/>
</dbReference>
<dbReference type="Pfam" id="PF01180">
    <property type="entry name" value="DHO_dh"/>
    <property type="match status" value="1"/>
</dbReference>
<evidence type="ECO:0000256" key="4">
    <source>
        <dbReference type="ARBA" id="ARBA00022643"/>
    </source>
</evidence>
<evidence type="ECO:0000313" key="8">
    <source>
        <dbReference type="EMBL" id="TCO76349.1"/>
    </source>
</evidence>
<evidence type="ECO:0000256" key="1">
    <source>
        <dbReference type="ARBA" id="ARBA00001917"/>
    </source>
</evidence>
<dbReference type="PANTHER" id="PTHR48109">
    <property type="entry name" value="DIHYDROOROTATE DEHYDROGENASE (QUINONE), MITOCHONDRIAL-RELATED"/>
    <property type="match status" value="1"/>
</dbReference>
<sequence>MNPLATRYLGLELVNPLVVGASPLPRDLTHARRLEDAGAAALVMHSLFEEDLLDEATWERIVHRGDAGDEARPHPPGTLERYLEQLMALKRALAIPVIASLNGVSRAGWLQHALELQQAGADALELNVYYLAGSPAESAADVEQRYLDLVAALRATVRIPFAVKLSPQFSALPHFVRRLEAEGANGLVLFNRFYQPDIDVDRLTLLHRPNPSHPDDVLLALHWIAILRGRTRCALAASGGVRSAQEVLKLLLAGADVVQLVGILLARGPRVLGEICSGLLAWLDTHGYASVEQMRGAFSEARISDPGGYERVHYREVLDHWRPPSGGWR</sequence>
<dbReference type="EMBL" id="SLWY01000032">
    <property type="protein sequence ID" value="TCO76349.1"/>
    <property type="molecule type" value="Genomic_DNA"/>
</dbReference>
<dbReference type="GO" id="GO:0006207">
    <property type="term" value="P:'de novo' pyrimidine nucleobase biosynthetic process"/>
    <property type="evidence" value="ECO:0007669"/>
    <property type="project" value="TreeGrafter"/>
</dbReference>
<dbReference type="InterPro" id="IPR013785">
    <property type="entry name" value="Aldolase_TIM"/>
</dbReference>
<dbReference type="Gene3D" id="3.20.20.70">
    <property type="entry name" value="Aldolase class I"/>
    <property type="match status" value="1"/>
</dbReference>